<organism evidence="3">
    <name type="scientific">Phytophthora nicotianae</name>
    <name type="common">Potato buckeye rot agent</name>
    <name type="synonym">Phytophthora parasitica</name>
    <dbReference type="NCBI Taxonomy" id="4792"/>
    <lineage>
        <taxon>Eukaryota</taxon>
        <taxon>Sar</taxon>
        <taxon>Stramenopiles</taxon>
        <taxon>Oomycota</taxon>
        <taxon>Peronosporomycetes</taxon>
        <taxon>Peronosporales</taxon>
        <taxon>Peronosporaceae</taxon>
        <taxon>Phytophthora</taxon>
    </lineage>
</organism>
<feature type="domain" description="SET" evidence="2">
    <location>
        <begin position="127"/>
        <end position="310"/>
    </location>
</feature>
<feature type="region of interest" description="Disordered" evidence="1">
    <location>
        <begin position="77"/>
        <end position="133"/>
    </location>
</feature>
<dbReference type="InterPro" id="IPR046341">
    <property type="entry name" value="SET_dom_sf"/>
</dbReference>
<reference evidence="3" key="1">
    <citation type="submission" date="2013-11" db="EMBL/GenBank/DDBJ databases">
        <title>The Genome Sequence of Phytophthora parasitica CJ02B3.</title>
        <authorList>
            <consortium name="The Broad Institute Genomics Platform"/>
            <person name="Russ C."/>
            <person name="Tyler B."/>
            <person name="Panabieres F."/>
            <person name="Shan W."/>
            <person name="Tripathy S."/>
            <person name="Grunwald N."/>
            <person name="Machado M."/>
            <person name="Johnson C.S."/>
            <person name="Arredondo F."/>
            <person name="Hong C."/>
            <person name="Coffey M."/>
            <person name="Young S.K."/>
            <person name="Zeng Q."/>
            <person name="Gargeya S."/>
            <person name="Fitzgerald M."/>
            <person name="Abouelleil A."/>
            <person name="Alvarado L."/>
            <person name="Chapman S.B."/>
            <person name="Gainer-Dewar J."/>
            <person name="Goldberg J."/>
            <person name="Griggs A."/>
            <person name="Gujja S."/>
            <person name="Hansen M."/>
            <person name="Howarth C."/>
            <person name="Imamovic A."/>
            <person name="Ireland A."/>
            <person name="Larimer J."/>
            <person name="McCowan C."/>
            <person name="Murphy C."/>
            <person name="Pearson M."/>
            <person name="Poon T.W."/>
            <person name="Priest M."/>
            <person name="Roberts A."/>
            <person name="Saif S."/>
            <person name="Shea T."/>
            <person name="Sykes S."/>
            <person name="Wortman J."/>
            <person name="Nusbaum C."/>
            <person name="Birren B."/>
        </authorList>
    </citation>
    <scope>NUCLEOTIDE SEQUENCE [LARGE SCALE GENOMIC DNA]</scope>
    <source>
        <strain evidence="3">CJ02B3</strain>
    </source>
</reference>
<dbReference type="Gene3D" id="2.170.270.10">
    <property type="entry name" value="SET domain"/>
    <property type="match status" value="1"/>
</dbReference>
<name>W2FKW0_PHYNI</name>
<dbReference type="AlphaFoldDB" id="W2FKW0"/>
<accession>W2FKW0</accession>
<dbReference type="InterPro" id="IPR001214">
    <property type="entry name" value="SET_dom"/>
</dbReference>
<dbReference type="CDD" id="cd08161">
    <property type="entry name" value="SET"/>
    <property type="match status" value="1"/>
</dbReference>
<sequence>MVHLALHWKLRCIQDSSASEDENTPPKMLRENTTQDKITSKKSCGDKSSDDSSSTGTATPPWMSPGFTKFGYLKAVSNQPPASQSSTETEDSPLRRSRLVASHTASSSVLLNNTTPRPPPLTTARTEGTERRRSAGYQHSWFHSSWKCGDWSTKAALDSFQRHLCVGTLAPPSRASPGTIQPASYGLPRGAQLQICECIDPCHADSCRNALMNVICSINCCMYEGMCGNGLHESKKKQPPTELRLRPERPEHSVRMAINAERMGGLMRFANHSFDPVAKVVEVGNGRRTTVVVVTTKRIRRGQEITADYGDDLCFDVRVDVDGWEAFAPSALANTSSIEVTSLSRLGGGDLRTFRDILGKRSIDDDDLDNAEASFAKAKRKRGDAMETDTVMMEWLLVKSYTTQRRKRLRNAADKTILKEKSAIGATEKTLELVHRNWRCC</sequence>
<gene>
    <name evidence="3" type="ORF">L915_21439</name>
</gene>
<dbReference type="VEuPathDB" id="FungiDB:PPTG_18739"/>
<dbReference type="SUPFAM" id="SSF82199">
    <property type="entry name" value="SET domain"/>
    <property type="match status" value="1"/>
</dbReference>
<evidence type="ECO:0000259" key="2">
    <source>
        <dbReference type="PROSITE" id="PS50280"/>
    </source>
</evidence>
<dbReference type="VEuPathDB" id="FungiDB:PPTG_12374"/>
<dbReference type="EMBL" id="KI689870">
    <property type="protein sequence ID" value="ETK71294.1"/>
    <property type="molecule type" value="Genomic_DNA"/>
</dbReference>
<protein>
    <recommendedName>
        <fullName evidence="2">SET domain-containing protein</fullName>
    </recommendedName>
</protein>
<dbReference type="Pfam" id="PF00856">
    <property type="entry name" value="SET"/>
    <property type="match status" value="1"/>
</dbReference>
<proteinExistence type="predicted"/>
<evidence type="ECO:0000313" key="3">
    <source>
        <dbReference type="EMBL" id="ETK71294.1"/>
    </source>
</evidence>
<dbReference type="PROSITE" id="PS50280">
    <property type="entry name" value="SET"/>
    <property type="match status" value="1"/>
</dbReference>
<evidence type="ECO:0000256" key="1">
    <source>
        <dbReference type="SAM" id="MobiDB-lite"/>
    </source>
</evidence>
<feature type="region of interest" description="Disordered" evidence="1">
    <location>
        <begin position="15"/>
        <end position="62"/>
    </location>
</feature>
<feature type="compositionally biased region" description="Polar residues" evidence="1">
    <location>
        <begin position="77"/>
        <end position="87"/>
    </location>
</feature>
<dbReference type="Proteomes" id="UP000053236">
    <property type="component" value="Unassembled WGS sequence"/>
</dbReference>